<gene>
    <name evidence="3" type="primary">glnA_30</name>
    <name evidence="3" type="ORF">SDC9_55332</name>
</gene>
<dbReference type="GO" id="GO:0016020">
    <property type="term" value="C:membrane"/>
    <property type="evidence" value="ECO:0007669"/>
    <property type="project" value="TreeGrafter"/>
</dbReference>
<dbReference type="SUPFAM" id="SSF55931">
    <property type="entry name" value="Glutamine synthetase/guanido kinase"/>
    <property type="match status" value="1"/>
</dbReference>
<evidence type="ECO:0000256" key="1">
    <source>
        <dbReference type="ARBA" id="ARBA00009897"/>
    </source>
</evidence>
<evidence type="ECO:0000313" key="3">
    <source>
        <dbReference type="EMBL" id="MPM09016.1"/>
    </source>
</evidence>
<dbReference type="GO" id="GO:0019740">
    <property type="term" value="P:nitrogen utilization"/>
    <property type="evidence" value="ECO:0007669"/>
    <property type="project" value="TreeGrafter"/>
</dbReference>
<feature type="domain" description="GS catalytic" evidence="2">
    <location>
        <begin position="128"/>
        <end position="505"/>
    </location>
</feature>
<dbReference type="Pfam" id="PF03951">
    <property type="entry name" value="Gln-synt_N"/>
    <property type="match status" value="1"/>
</dbReference>
<dbReference type="GO" id="GO:0005737">
    <property type="term" value="C:cytoplasm"/>
    <property type="evidence" value="ECO:0007669"/>
    <property type="project" value="TreeGrafter"/>
</dbReference>
<dbReference type="Pfam" id="PF00120">
    <property type="entry name" value="Gln-synt_C"/>
    <property type="match status" value="1"/>
</dbReference>
<name>A0A644WYM6_9ZZZZ</name>
<dbReference type="GO" id="GO:0004356">
    <property type="term" value="F:glutamine synthetase activity"/>
    <property type="evidence" value="ECO:0007669"/>
    <property type="project" value="UniProtKB-EC"/>
</dbReference>
<dbReference type="Gene3D" id="3.30.590.10">
    <property type="entry name" value="Glutamine synthetase/guanido kinase, catalytic domain"/>
    <property type="match status" value="1"/>
</dbReference>
<dbReference type="InterPro" id="IPR008146">
    <property type="entry name" value="Gln_synth_cat_dom"/>
</dbReference>
<organism evidence="3">
    <name type="scientific">bioreactor metagenome</name>
    <dbReference type="NCBI Taxonomy" id="1076179"/>
    <lineage>
        <taxon>unclassified sequences</taxon>
        <taxon>metagenomes</taxon>
        <taxon>ecological metagenomes</taxon>
    </lineage>
</organism>
<dbReference type="PANTHER" id="PTHR43407:SF1">
    <property type="entry name" value="LENGSIN"/>
    <property type="match status" value="1"/>
</dbReference>
<dbReference type="InterPro" id="IPR036651">
    <property type="entry name" value="Gln_synt_N_sf"/>
</dbReference>
<protein>
    <submittedName>
        <fullName evidence="3">Glutamine synthetase</fullName>
        <ecNumber evidence="3">6.3.1.2</ecNumber>
    </submittedName>
</protein>
<comment type="similarity">
    <text evidence="1">Belongs to the glutamine synthetase family.</text>
</comment>
<accession>A0A644WYM6</accession>
<dbReference type="SMART" id="SM01230">
    <property type="entry name" value="Gln-synt_C"/>
    <property type="match status" value="1"/>
</dbReference>
<dbReference type="AlphaFoldDB" id="A0A644WYM6"/>
<dbReference type="Gene3D" id="3.10.20.70">
    <property type="entry name" value="Glutamine synthetase, N-terminal domain"/>
    <property type="match status" value="1"/>
</dbReference>
<dbReference type="InterPro" id="IPR008147">
    <property type="entry name" value="Gln_synt_N"/>
</dbReference>
<dbReference type="EC" id="6.3.1.2" evidence="3"/>
<dbReference type="PANTHER" id="PTHR43407">
    <property type="entry name" value="GLUTAMINE SYNTHETASE"/>
    <property type="match status" value="1"/>
</dbReference>
<reference evidence="3" key="1">
    <citation type="submission" date="2019-08" db="EMBL/GenBank/DDBJ databases">
        <authorList>
            <person name="Kucharzyk K."/>
            <person name="Murdoch R.W."/>
            <person name="Higgins S."/>
            <person name="Loffler F."/>
        </authorList>
    </citation>
    <scope>NUCLEOTIDE SEQUENCE</scope>
</reference>
<dbReference type="PROSITE" id="PS51987">
    <property type="entry name" value="GS_CATALYTIC"/>
    <property type="match status" value="1"/>
</dbReference>
<proteinExistence type="inferred from homology"/>
<evidence type="ECO:0000259" key="2">
    <source>
        <dbReference type="PROSITE" id="PS51987"/>
    </source>
</evidence>
<sequence>MENNFQLCPNPLVQFLKKNPKEFTVEDIIAFVKESQIQMLNFHYTGGDGRIKTLNFVITGIDQLRQVLLSGERVDGSSLFPFMESGSSDLYVIPKFRTAFINPFSEIPTLGMFCRYFDKDGNPMEMSPENILIRAHENLEKKTGYSMHAMGELEYYVISDREDLFEAVDQKGYHESMPFAKWENLRKEAMLYIAQMGGKIKYGHNEVGNFSDEYYNYEQNEIEFQPTDIEEAAEQLLLGKWILRCLAYKYGVSLSFAPKITVGKAGSGLHIHMRLMKDGVTATSDENGLTDAAKKAIAGIMDMSASLTAFGNTVPTSYLRLVPHQEAPTNICWGDRNRSVLVRVPLGWAGAASKMTTIANPGTKEGEFNYRHKQTFEFRCPDGSADIYLLLAGLVTAVTHGLTDKDALRKAEETYVNVNIFHDEHKEVAQKLKQLPVSCAGSADELEKHKTAYLESGVFPERVIDSLIKKLRSYDDVDLSERLFALPDEQRIQAIADLVQKHLNC</sequence>
<dbReference type="EMBL" id="VSSQ01001519">
    <property type="protein sequence ID" value="MPM09016.1"/>
    <property type="molecule type" value="Genomic_DNA"/>
</dbReference>
<dbReference type="InterPro" id="IPR014746">
    <property type="entry name" value="Gln_synth/guanido_kin_cat_dom"/>
</dbReference>
<dbReference type="SUPFAM" id="SSF54368">
    <property type="entry name" value="Glutamine synthetase, N-terminal domain"/>
    <property type="match status" value="1"/>
</dbReference>
<comment type="caution">
    <text evidence="3">The sequence shown here is derived from an EMBL/GenBank/DDBJ whole genome shotgun (WGS) entry which is preliminary data.</text>
</comment>
<dbReference type="GO" id="GO:0006542">
    <property type="term" value="P:glutamine biosynthetic process"/>
    <property type="evidence" value="ECO:0007669"/>
    <property type="project" value="InterPro"/>
</dbReference>
<keyword evidence="3" id="KW-0436">Ligase</keyword>